<dbReference type="SFLD" id="SFLDS00029">
    <property type="entry name" value="Radical_SAM"/>
    <property type="match status" value="2"/>
</dbReference>
<dbReference type="SFLD" id="SFLDG01384">
    <property type="entry name" value="thioether_bond_formation_requi"/>
    <property type="match status" value="1"/>
</dbReference>
<dbReference type="InterPro" id="IPR041881">
    <property type="entry name" value="PqqD_sf"/>
</dbReference>
<dbReference type="InterPro" id="IPR050377">
    <property type="entry name" value="Radical_SAM_PqqE_MftC-like"/>
</dbReference>
<feature type="domain" description="Radical SAM core" evidence="7">
    <location>
        <begin position="103"/>
        <end position="310"/>
    </location>
</feature>
<keyword evidence="6" id="KW-0411">Iron-sulfur</keyword>
<dbReference type="Gene3D" id="3.20.20.70">
    <property type="entry name" value="Aldolase class I"/>
    <property type="match status" value="1"/>
</dbReference>
<evidence type="ECO:0000313" key="9">
    <source>
        <dbReference type="Proteomes" id="UP001593833"/>
    </source>
</evidence>
<evidence type="ECO:0000256" key="3">
    <source>
        <dbReference type="ARBA" id="ARBA00022691"/>
    </source>
</evidence>
<dbReference type="PROSITE" id="PS51918">
    <property type="entry name" value="RADICAL_SAM"/>
    <property type="match status" value="1"/>
</dbReference>
<evidence type="ECO:0000256" key="6">
    <source>
        <dbReference type="ARBA" id="ARBA00023014"/>
    </source>
</evidence>
<dbReference type="Gene3D" id="1.10.10.1150">
    <property type="entry name" value="Coenzyme PQQ synthesis protein D (PqqD)"/>
    <property type="match status" value="1"/>
</dbReference>
<sequence>MTTFESSHIPEIPPGLIHKQRDSQHLLLHPTRPRWAMTNQLGREIIDLCDGHHTIASIASALARKYGQTQARVERDVVEFITDLERARLLASDSAECSESMPRSGISSVFLHVTDRCNLTCAHCYVDTHDSVELELSTQQIHRLIDDLACMGGTSVTFSGGEPLLRPDCLELLRYAGEQLTVTLNTNATLIDSSVAGQLASINPLVQVSVDGPDPETHDGIRGNGSFEATMQGLRCLHAQGLGPRLVIATTLMKQNIARAPEMIDLATRLGVSRLRFLPLHRQGRAGSAWSTLDASLDEYVEWFRYVYYDNEAQTCPVEISGGLTGMAMYPSSNSETPWCSIGKTLVVDAHGNVYPCALMVDQRFLLGNVTQVGLEEITASEQLRELTQTCRARKEKIETCRDCDWRNLCQGSCAALVFLEKGTLWAADSYCEFRRQLYEDLVFKMGKARARTQDS</sequence>
<dbReference type="EMBL" id="JBHPKH010000007">
    <property type="protein sequence ID" value="MFC1572219.1"/>
    <property type="molecule type" value="Genomic_DNA"/>
</dbReference>
<reference evidence="8 9" key="1">
    <citation type="submission" date="2024-09" db="EMBL/GenBank/DDBJ databases">
        <authorList>
            <person name="D'Angelo T."/>
        </authorList>
    </citation>
    <scope>NUCLEOTIDE SEQUENCE [LARGE SCALE GENOMIC DNA]</scope>
    <source>
        <strain evidence="8">SAG AM-320-E07</strain>
    </source>
</reference>
<dbReference type="InterPro" id="IPR023867">
    <property type="entry name" value="Sulphatase_maturase_rSAM"/>
</dbReference>
<organism evidence="8 9">
    <name type="scientific">Eiseniibacteriota bacterium</name>
    <dbReference type="NCBI Taxonomy" id="2212470"/>
    <lineage>
        <taxon>Bacteria</taxon>
        <taxon>Candidatus Eiseniibacteriota</taxon>
    </lineage>
</organism>
<dbReference type="InterPro" id="IPR034391">
    <property type="entry name" value="AdoMet-like_SPASM_containing"/>
</dbReference>
<dbReference type="Proteomes" id="UP001593833">
    <property type="component" value="Unassembled WGS sequence"/>
</dbReference>
<accession>A0ABV6YIS3</accession>
<dbReference type="Pfam" id="PF13186">
    <property type="entry name" value="SPASM"/>
    <property type="match status" value="1"/>
</dbReference>
<dbReference type="SMART" id="SM00729">
    <property type="entry name" value="Elp3"/>
    <property type="match status" value="1"/>
</dbReference>
<dbReference type="PANTHER" id="PTHR11228:SF35">
    <property type="entry name" value="MOLYBDENUM COFACTOR BIOSYNTHESIS PROTEIN A-RELATED"/>
    <property type="match status" value="1"/>
</dbReference>
<dbReference type="InterPro" id="IPR023885">
    <property type="entry name" value="4Fe4S-binding_SPASM_dom"/>
</dbReference>
<dbReference type="InterPro" id="IPR013785">
    <property type="entry name" value="Aldolase_TIM"/>
</dbReference>
<keyword evidence="3" id="KW-0949">S-adenosyl-L-methionine</keyword>
<keyword evidence="4" id="KW-0479">Metal-binding</keyword>
<evidence type="ECO:0000256" key="2">
    <source>
        <dbReference type="ARBA" id="ARBA00022485"/>
    </source>
</evidence>
<gene>
    <name evidence="8" type="ORF">ACFL6M_01345</name>
</gene>
<dbReference type="InterPro" id="IPR058240">
    <property type="entry name" value="rSAM_sf"/>
</dbReference>
<dbReference type="InterPro" id="IPR007197">
    <property type="entry name" value="rSAM"/>
</dbReference>
<dbReference type="SFLD" id="SFLDG01067">
    <property type="entry name" value="SPASM/twitch_domain_containing"/>
    <property type="match status" value="2"/>
</dbReference>
<dbReference type="CDD" id="cd01335">
    <property type="entry name" value="Radical_SAM"/>
    <property type="match status" value="1"/>
</dbReference>
<evidence type="ECO:0000259" key="7">
    <source>
        <dbReference type="PROSITE" id="PS51918"/>
    </source>
</evidence>
<dbReference type="Pfam" id="PF05402">
    <property type="entry name" value="PqqD"/>
    <property type="match status" value="1"/>
</dbReference>
<dbReference type="SFLD" id="SFLDG01386">
    <property type="entry name" value="main_SPASM_domain-containing"/>
    <property type="match status" value="1"/>
</dbReference>
<evidence type="ECO:0000256" key="5">
    <source>
        <dbReference type="ARBA" id="ARBA00023004"/>
    </source>
</evidence>
<dbReference type="NCBIfam" id="TIGR04085">
    <property type="entry name" value="rSAM_more_4Fe4S"/>
    <property type="match status" value="1"/>
</dbReference>
<evidence type="ECO:0000256" key="4">
    <source>
        <dbReference type="ARBA" id="ARBA00022723"/>
    </source>
</evidence>
<keyword evidence="2" id="KW-0004">4Fe-4S</keyword>
<dbReference type="Pfam" id="PF04055">
    <property type="entry name" value="Radical_SAM"/>
    <property type="match status" value="1"/>
</dbReference>
<protein>
    <submittedName>
        <fullName evidence="8">PqqD family peptide modification chaperone</fullName>
    </submittedName>
</protein>
<comment type="cofactor">
    <cofactor evidence="1">
        <name>[4Fe-4S] cluster</name>
        <dbReference type="ChEBI" id="CHEBI:49883"/>
    </cofactor>
</comment>
<dbReference type="SFLD" id="SFLDG01387">
    <property type="entry name" value="BtrN-like_SPASM_domain_contain"/>
    <property type="match status" value="1"/>
</dbReference>
<keyword evidence="5" id="KW-0408">Iron</keyword>
<dbReference type="PANTHER" id="PTHR11228">
    <property type="entry name" value="RADICAL SAM DOMAIN PROTEIN"/>
    <property type="match status" value="1"/>
</dbReference>
<comment type="caution">
    <text evidence="8">The sequence shown here is derived from an EMBL/GenBank/DDBJ whole genome shotgun (WGS) entry which is preliminary data.</text>
</comment>
<keyword evidence="9" id="KW-1185">Reference proteome</keyword>
<proteinExistence type="predicted"/>
<evidence type="ECO:0000256" key="1">
    <source>
        <dbReference type="ARBA" id="ARBA00001966"/>
    </source>
</evidence>
<dbReference type="InterPro" id="IPR006638">
    <property type="entry name" value="Elp3/MiaA/NifB-like_rSAM"/>
</dbReference>
<evidence type="ECO:0000313" key="8">
    <source>
        <dbReference type="EMBL" id="MFC1572219.1"/>
    </source>
</evidence>
<dbReference type="InterPro" id="IPR008792">
    <property type="entry name" value="PQQD"/>
</dbReference>
<dbReference type="SUPFAM" id="SSF102114">
    <property type="entry name" value="Radical SAM enzymes"/>
    <property type="match status" value="1"/>
</dbReference>
<name>A0ABV6YIS3_UNCEI</name>